<dbReference type="EMBL" id="JAHZST010000004">
    <property type="protein sequence ID" value="MBW8183501.1"/>
    <property type="molecule type" value="Genomic_DNA"/>
</dbReference>
<dbReference type="Proteomes" id="UP001195963">
    <property type="component" value="Unassembled WGS sequence"/>
</dbReference>
<evidence type="ECO:0008006" key="4">
    <source>
        <dbReference type="Google" id="ProtNLM"/>
    </source>
</evidence>
<dbReference type="RefSeq" id="WP_220109118.1">
    <property type="nucleotide sequence ID" value="NZ_JAHZST010000004.1"/>
</dbReference>
<evidence type="ECO:0000313" key="3">
    <source>
        <dbReference type="Proteomes" id="UP001195963"/>
    </source>
</evidence>
<accession>A0ABS7E1G5</accession>
<keyword evidence="1" id="KW-0812">Transmembrane</keyword>
<reference evidence="2 3" key="1">
    <citation type="submission" date="2021-07" db="EMBL/GenBank/DDBJ databases">
        <title>Shewanella sp. nov, isolated from SCS.</title>
        <authorList>
            <person name="Cao W.R."/>
        </authorList>
    </citation>
    <scope>NUCLEOTIDE SEQUENCE [LARGE SCALE GENOMIC DNA]</scope>
    <source>
        <strain evidence="2 3">NR704-98</strain>
    </source>
</reference>
<sequence length="152" mass="16598">MKTKLHLLAALTATLCIATFFSFSLMGEIFGTHAFIIQVKSNIVFPGLFILIPAMALTGITGNLLAKGAKSKIIKQKLFRMKIAAANGILILLPAALLLNYWAQEGQFDVYFYLLQAIELIAGATNLFLLSKNAVAGRRLTANKRARKLEAD</sequence>
<feature type="transmembrane region" description="Helical" evidence="1">
    <location>
        <begin position="85"/>
        <end position="104"/>
    </location>
</feature>
<organism evidence="2 3">
    <name type="scientific">Shewanella nanhaiensis</name>
    <dbReference type="NCBI Taxonomy" id="2864872"/>
    <lineage>
        <taxon>Bacteria</taxon>
        <taxon>Pseudomonadati</taxon>
        <taxon>Pseudomonadota</taxon>
        <taxon>Gammaproteobacteria</taxon>
        <taxon>Alteromonadales</taxon>
        <taxon>Shewanellaceae</taxon>
        <taxon>Shewanella</taxon>
    </lineage>
</organism>
<feature type="transmembrane region" description="Helical" evidence="1">
    <location>
        <begin position="44"/>
        <end position="65"/>
    </location>
</feature>
<evidence type="ECO:0000256" key="1">
    <source>
        <dbReference type="SAM" id="Phobius"/>
    </source>
</evidence>
<protein>
    <recommendedName>
        <fullName evidence="4">Lipoprotein</fullName>
    </recommendedName>
</protein>
<keyword evidence="3" id="KW-1185">Reference proteome</keyword>
<gene>
    <name evidence="2" type="ORF">K0625_07455</name>
</gene>
<feature type="transmembrane region" description="Helical" evidence="1">
    <location>
        <begin position="110"/>
        <end position="130"/>
    </location>
</feature>
<comment type="caution">
    <text evidence="2">The sequence shown here is derived from an EMBL/GenBank/DDBJ whole genome shotgun (WGS) entry which is preliminary data.</text>
</comment>
<keyword evidence="1" id="KW-1133">Transmembrane helix</keyword>
<keyword evidence="1" id="KW-0472">Membrane</keyword>
<evidence type="ECO:0000313" key="2">
    <source>
        <dbReference type="EMBL" id="MBW8183501.1"/>
    </source>
</evidence>
<proteinExistence type="predicted"/>
<name>A0ABS7E1G5_9GAMM</name>